<evidence type="ECO:0000256" key="1">
    <source>
        <dbReference type="SAM" id="Phobius"/>
    </source>
</evidence>
<evidence type="ECO:0000313" key="2">
    <source>
        <dbReference type="EMBL" id="MPC24139.1"/>
    </source>
</evidence>
<keyword evidence="1" id="KW-0472">Membrane</keyword>
<dbReference type="AlphaFoldDB" id="A0A5B7DSU3"/>
<feature type="transmembrane region" description="Helical" evidence="1">
    <location>
        <begin position="31"/>
        <end position="54"/>
    </location>
</feature>
<dbReference type="EMBL" id="VSRR010001293">
    <property type="protein sequence ID" value="MPC24139.1"/>
    <property type="molecule type" value="Genomic_DNA"/>
</dbReference>
<comment type="caution">
    <text evidence="2">The sequence shown here is derived from an EMBL/GenBank/DDBJ whole genome shotgun (WGS) entry which is preliminary data.</text>
</comment>
<keyword evidence="1" id="KW-0812">Transmembrane</keyword>
<organism evidence="2 3">
    <name type="scientific">Portunus trituberculatus</name>
    <name type="common">Swimming crab</name>
    <name type="synonym">Neptunus trituberculatus</name>
    <dbReference type="NCBI Taxonomy" id="210409"/>
    <lineage>
        <taxon>Eukaryota</taxon>
        <taxon>Metazoa</taxon>
        <taxon>Ecdysozoa</taxon>
        <taxon>Arthropoda</taxon>
        <taxon>Crustacea</taxon>
        <taxon>Multicrustacea</taxon>
        <taxon>Malacostraca</taxon>
        <taxon>Eumalacostraca</taxon>
        <taxon>Eucarida</taxon>
        <taxon>Decapoda</taxon>
        <taxon>Pleocyemata</taxon>
        <taxon>Brachyura</taxon>
        <taxon>Eubrachyura</taxon>
        <taxon>Portunoidea</taxon>
        <taxon>Portunidae</taxon>
        <taxon>Portuninae</taxon>
        <taxon>Portunus</taxon>
    </lineage>
</organism>
<protein>
    <submittedName>
        <fullName evidence="2">Uncharacterized protein</fullName>
    </submittedName>
</protein>
<keyword evidence="3" id="KW-1185">Reference proteome</keyword>
<name>A0A5B7DSU3_PORTR</name>
<keyword evidence="1" id="KW-1133">Transmembrane helix</keyword>
<gene>
    <name evidence="2" type="ORF">E2C01_017211</name>
</gene>
<evidence type="ECO:0000313" key="3">
    <source>
        <dbReference type="Proteomes" id="UP000324222"/>
    </source>
</evidence>
<sequence length="91" mass="9897">MVIVVMVQCCLAWYGDRGSSGGDGGDVNALLLGVVVAVVVAVMINRVVMIRLALIRPKSRLFRHNPPAAYLTQPIQVVDLGLYCTYIQPIQ</sequence>
<reference evidence="2 3" key="1">
    <citation type="submission" date="2019-05" db="EMBL/GenBank/DDBJ databases">
        <title>Another draft genome of Portunus trituberculatus and its Hox gene families provides insights of decapod evolution.</title>
        <authorList>
            <person name="Jeong J.-H."/>
            <person name="Song I."/>
            <person name="Kim S."/>
            <person name="Choi T."/>
            <person name="Kim D."/>
            <person name="Ryu S."/>
            <person name="Kim W."/>
        </authorList>
    </citation>
    <scope>NUCLEOTIDE SEQUENCE [LARGE SCALE GENOMIC DNA]</scope>
    <source>
        <tissue evidence="2">Muscle</tissue>
    </source>
</reference>
<dbReference type="Proteomes" id="UP000324222">
    <property type="component" value="Unassembled WGS sequence"/>
</dbReference>
<accession>A0A5B7DSU3</accession>
<proteinExistence type="predicted"/>